<evidence type="ECO:0000259" key="1">
    <source>
        <dbReference type="PROSITE" id="PS51725"/>
    </source>
</evidence>
<feature type="domain" description="ABM" evidence="1">
    <location>
        <begin position="2"/>
        <end position="92"/>
    </location>
</feature>
<dbReference type="SUPFAM" id="SSF54909">
    <property type="entry name" value="Dimeric alpha+beta barrel"/>
    <property type="match status" value="1"/>
</dbReference>
<evidence type="ECO:0000313" key="2">
    <source>
        <dbReference type="EMBL" id="SCD20600.1"/>
    </source>
</evidence>
<keyword evidence="3" id="KW-1185">Reference proteome</keyword>
<proteinExistence type="predicted"/>
<sequence length="113" mass="13404">MYVMSRNMKVAKNLTHAVIEDLSLPSRSSKAEGFIRRDILVNREADDFDIIKVLIYWKDKESQEKWHASKEHSQSHIDKYKLRKEMGKEPINRKDLNMTFEEFELISTFAAEQ</sequence>
<protein>
    <recommendedName>
        <fullName evidence="1">ABM domain-containing protein</fullName>
    </recommendedName>
</protein>
<dbReference type="STRING" id="1642647.PSM36_1783"/>
<dbReference type="InterPro" id="IPR011008">
    <property type="entry name" value="Dimeric_a/b-barrel"/>
</dbReference>
<dbReference type="Gene3D" id="3.30.70.100">
    <property type="match status" value="1"/>
</dbReference>
<dbReference type="Proteomes" id="UP000187464">
    <property type="component" value="Chromosome I"/>
</dbReference>
<organism evidence="2 3">
    <name type="scientific">Proteiniphilum saccharofermentans</name>
    <dbReference type="NCBI Taxonomy" id="1642647"/>
    <lineage>
        <taxon>Bacteria</taxon>
        <taxon>Pseudomonadati</taxon>
        <taxon>Bacteroidota</taxon>
        <taxon>Bacteroidia</taxon>
        <taxon>Bacteroidales</taxon>
        <taxon>Dysgonomonadaceae</taxon>
        <taxon>Proteiniphilum</taxon>
    </lineage>
</organism>
<gene>
    <name evidence="2" type="ORF">PSM36_1783</name>
</gene>
<dbReference type="KEGG" id="psac:PSM36_1783"/>
<name>A0A1R3T0B9_9BACT</name>
<dbReference type="PROSITE" id="PS51725">
    <property type="entry name" value="ABM"/>
    <property type="match status" value="1"/>
</dbReference>
<evidence type="ECO:0000313" key="3">
    <source>
        <dbReference type="Proteomes" id="UP000187464"/>
    </source>
</evidence>
<dbReference type="AlphaFoldDB" id="A0A1R3T0B9"/>
<accession>A0A1R3T0B9</accession>
<dbReference type="Pfam" id="PF03992">
    <property type="entry name" value="ABM"/>
    <property type="match status" value="1"/>
</dbReference>
<reference evidence="2 3" key="1">
    <citation type="submission" date="2016-08" db="EMBL/GenBank/DDBJ databases">
        <authorList>
            <person name="Seilhamer J.J."/>
        </authorList>
    </citation>
    <scope>NUCLEOTIDE SEQUENCE [LARGE SCALE GENOMIC DNA]</scope>
    <source>
        <strain evidence="2">M3/6</strain>
    </source>
</reference>
<dbReference type="RefSeq" id="WP_076930589.1">
    <property type="nucleotide sequence ID" value="NZ_DAMBAO010000003.1"/>
</dbReference>
<dbReference type="InterPro" id="IPR007138">
    <property type="entry name" value="ABM_dom"/>
</dbReference>
<dbReference type="EMBL" id="LT605205">
    <property type="protein sequence ID" value="SCD20600.1"/>
    <property type="molecule type" value="Genomic_DNA"/>
</dbReference>